<dbReference type="Proteomes" id="UP000275281">
    <property type="component" value="Unassembled WGS sequence"/>
</dbReference>
<feature type="chain" id="PRO_5018120711" evidence="1">
    <location>
        <begin position="25"/>
        <end position="86"/>
    </location>
</feature>
<evidence type="ECO:0000313" key="2">
    <source>
        <dbReference type="EMBL" id="RPJ66257.1"/>
    </source>
</evidence>
<accession>A0A3N5XYM1</accession>
<sequence length="86" mass="9199">MKMTKTLAIALIAGGLSISSQASASNLDNLITRFVSTAVSQTVEDLNHSAKQSIANTLHSLGTENVKAKVEIKDIKKTDNTQKDDK</sequence>
<evidence type="ECO:0000313" key="3">
    <source>
        <dbReference type="Proteomes" id="UP000275281"/>
    </source>
</evidence>
<gene>
    <name evidence="2" type="ORF">DRW07_09165</name>
</gene>
<keyword evidence="3" id="KW-1185">Reference proteome</keyword>
<keyword evidence="1" id="KW-0732">Signal</keyword>
<comment type="caution">
    <text evidence="2">The sequence shown here is derived from an EMBL/GenBank/DDBJ whole genome shotgun (WGS) entry which is preliminary data.</text>
</comment>
<dbReference type="AlphaFoldDB" id="A0A3N5XYM1"/>
<protein>
    <submittedName>
        <fullName evidence="2">Uncharacterized protein</fullName>
    </submittedName>
</protein>
<organism evidence="2 3">
    <name type="scientific">Alteromonas sediminis</name>
    <dbReference type="NCBI Taxonomy" id="2259342"/>
    <lineage>
        <taxon>Bacteria</taxon>
        <taxon>Pseudomonadati</taxon>
        <taxon>Pseudomonadota</taxon>
        <taxon>Gammaproteobacteria</taxon>
        <taxon>Alteromonadales</taxon>
        <taxon>Alteromonadaceae</taxon>
        <taxon>Alteromonas/Salinimonas group</taxon>
        <taxon>Alteromonas</taxon>
    </lineage>
</organism>
<dbReference type="RefSeq" id="WP_124027617.1">
    <property type="nucleotide sequence ID" value="NZ_JBHRSN010000006.1"/>
</dbReference>
<feature type="signal peptide" evidence="1">
    <location>
        <begin position="1"/>
        <end position="24"/>
    </location>
</feature>
<reference evidence="2 3" key="1">
    <citation type="submission" date="2018-11" db="EMBL/GenBank/DDBJ databases">
        <authorList>
            <person name="Ye M.-Q."/>
            <person name="Du Z.-J."/>
        </authorList>
    </citation>
    <scope>NUCLEOTIDE SEQUENCE [LARGE SCALE GENOMIC DNA]</scope>
    <source>
        <strain evidence="2 3">U0105</strain>
    </source>
</reference>
<dbReference type="EMBL" id="RPOK01000003">
    <property type="protein sequence ID" value="RPJ66257.1"/>
    <property type="molecule type" value="Genomic_DNA"/>
</dbReference>
<name>A0A3N5XYM1_9ALTE</name>
<evidence type="ECO:0000256" key="1">
    <source>
        <dbReference type="SAM" id="SignalP"/>
    </source>
</evidence>
<proteinExistence type="predicted"/>